<evidence type="ECO:0000313" key="2">
    <source>
        <dbReference type="EMBL" id="SFD53704.1"/>
    </source>
</evidence>
<evidence type="ECO:0008006" key="5">
    <source>
        <dbReference type="Google" id="ProtNLM"/>
    </source>
</evidence>
<reference evidence="3 4" key="1">
    <citation type="submission" date="2016-10" db="EMBL/GenBank/DDBJ databases">
        <authorList>
            <person name="Varghese N."/>
            <person name="Submissions S."/>
        </authorList>
    </citation>
    <scope>NUCLEOTIDE SEQUENCE [LARGE SCALE GENOMIC DNA]</scope>
    <source>
        <strain evidence="4">ATCC 20501</strain>
        <strain evidence="2 3">CGMCC 4.3529</strain>
    </source>
</reference>
<dbReference type="EMBL" id="FNVB01000010">
    <property type="protein sequence ID" value="SEG95733.1"/>
    <property type="molecule type" value="Genomic_DNA"/>
</dbReference>
<evidence type="ECO:0000313" key="3">
    <source>
        <dbReference type="Proteomes" id="UP000199690"/>
    </source>
</evidence>
<protein>
    <recommendedName>
        <fullName evidence="5">Excreted virulence factor EspC (Type VII ESX diderm)</fullName>
    </recommendedName>
</protein>
<dbReference type="EMBL" id="FOME01000005">
    <property type="protein sequence ID" value="SFD53704.1"/>
    <property type="molecule type" value="Genomic_DNA"/>
</dbReference>
<organism evidence="1 4">
    <name type="scientific">Saccharopolyspora kobensis</name>
    <dbReference type="NCBI Taxonomy" id="146035"/>
    <lineage>
        <taxon>Bacteria</taxon>
        <taxon>Bacillati</taxon>
        <taxon>Actinomycetota</taxon>
        <taxon>Actinomycetes</taxon>
        <taxon>Pseudonocardiales</taxon>
        <taxon>Pseudonocardiaceae</taxon>
        <taxon>Saccharopolyspora</taxon>
    </lineage>
</organism>
<sequence length="108" mass="11528">MPGYRARPDAITSCGDNVGALSGDAKSIKDKATAAEVPQISWGLLGSATTYSAYTELLSKFQQHLDEMAEGLTRAGEDISACGRDYRNTDRELAESLNRISVDAGGDR</sequence>
<dbReference type="InterPro" id="IPR036689">
    <property type="entry name" value="ESAT-6-like_sf"/>
</dbReference>
<keyword evidence="3" id="KW-1185">Reference proteome</keyword>
<dbReference type="RefSeq" id="WP_093352211.1">
    <property type="nucleotide sequence ID" value="NZ_FNVB01000010.1"/>
</dbReference>
<name>A0A1H6EEN6_9PSEU</name>
<evidence type="ECO:0000313" key="4">
    <source>
        <dbReference type="Proteomes" id="UP000236729"/>
    </source>
</evidence>
<proteinExistence type="predicted"/>
<dbReference type="Proteomes" id="UP000236729">
    <property type="component" value="Unassembled WGS sequence"/>
</dbReference>
<gene>
    <name evidence="1" type="ORF">SAMN02982929_06267</name>
    <name evidence="2" type="ORF">SAMN05216506_10518</name>
</gene>
<accession>A0A1H6EEN6</accession>
<dbReference type="Gene3D" id="1.10.287.1060">
    <property type="entry name" value="ESAT-6-like"/>
    <property type="match status" value="1"/>
</dbReference>
<dbReference type="AlphaFoldDB" id="A0A1H6EEN6"/>
<dbReference type="SMR" id="A0A1H6EEN6"/>
<evidence type="ECO:0000313" key="1">
    <source>
        <dbReference type="EMBL" id="SEG95733.1"/>
    </source>
</evidence>
<accession>A0A1I1T4X1</accession>
<reference evidence="1" key="2">
    <citation type="submission" date="2016-10" db="EMBL/GenBank/DDBJ databases">
        <authorList>
            <person name="de Groot N.N."/>
        </authorList>
    </citation>
    <scope>NUCLEOTIDE SEQUENCE [LARGE SCALE GENOMIC DNA]</scope>
    <source>
        <strain evidence="1">ATCC 20501</strain>
    </source>
</reference>
<dbReference type="SUPFAM" id="SSF140453">
    <property type="entry name" value="EsxAB dimer-like"/>
    <property type="match status" value="1"/>
</dbReference>
<dbReference type="Proteomes" id="UP000199690">
    <property type="component" value="Unassembled WGS sequence"/>
</dbReference>